<keyword evidence="2" id="KW-1185">Reference proteome</keyword>
<proteinExistence type="predicted"/>
<dbReference type="AlphaFoldDB" id="A0A9W9KLQ7"/>
<evidence type="ECO:0000313" key="1">
    <source>
        <dbReference type="EMBL" id="KAJ5111389.1"/>
    </source>
</evidence>
<accession>A0A9W9KLQ7</accession>
<evidence type="ECO:0000313" key="2">
    <source>
        <dbReference type="Proteomes" id="UP001149074"/>
    </source>
</evidence>
<dbReference type="GeneID" id="81353397"/>
<organism evidence="1 2">
    <name type="scientific">Penicillium argentinense</name>
    <dbReference type="NCBI Taxonomy" id="1131581"/>
    <lineage>
        <taxon>Eukaryota</taxon>
        <taxon>Fungi</taxon>
        <taxon>Dikarya</taxon>
        <taxon>Ascomycota</taxon>
        <taxon>Pezizomycotina</taxon>
        <taxon>Eurotiomycetes</taxon>
        <taxon>Eurotiomycetidae</taxon>
        <taxon>Eurotiales</taxon>
        <taxon>Aspergillaceae</taxon>
        <taxon>Penicillium</taxon>
    </lineage>
</organism>
<gene>
    <name evidence="1" type="ORF">N7532_001924</name>
</gene>
<protein>
    <submittedName>
        <fullName evidence="1">Uncharacterized protein</fullName>
    </submittedName>
</protein>
<comment type="caution">
    <text evidence="1">The sequence shown here is derived from an EMBL/GenBank/DDBJ whole genome shotgun (WGS) entry which is preliminary data.</text>
</comment>
<dbReference type="Proteomes" id="UP001149074">
    <property type="component" value="Unassembled WGS sequence"/>
</dbReference>
<reference evidence="1" key="1">
    <citation type="submission" date="2022-11" db="EMBL/GenBank/DDBJ databases">
        <authorList>
            <person name="Petersen C."/>
        </authorList>
    </citation>
    <scope>NUCLEOTIDE SEQUENCE</scope>
    <source>
        <strain evidence="1">IBT 30761</strain>
    </source>
</reference>
<dbReference type="OrthoDB" id="4357552at2759"/>
<name>A0A9W9KLQ7_9EURO</name>
<dbReference type="RefSeq" id="XP_056479459.1">
    <property type="nucleotide sequence ID" value="XM_056614418.1"/>
</dbReference>
<reference evidence="1" key="2">
    <citation type="journal article" date="2023" name="IMA Fungus">
        <title>Comparative genomic study of the Penicillium genus elucidates a diverse pangenome and 15 lateral gene transfer events.</title>
        <authorList>
            <person name="Petersen C."/>
            <person name="Sorensen T."/>
            <person name="Nielsen M.R."/>
            <person name="Sondergaard T.E."/>
            <person name="Sorensen J.L."/>
            <person name="Fitzpatrick D.A."/>
            <person name="Frisvad J.C."/>
            <person name="Nielsen K.L."/>
        </authorList>
    </citation>
    <scope>NUCLEOTIDE SEQUENCE</scope>
    <source>
        <strain evidence="1">IBT 30761</strain>
    </source>
</reference>
<dbReference type="EMBL" id="JAPQKI010000002">
    <property type="protein sequence ID" value="KAJ5111389.1"/>
    <property type="molecule type" value="Genomic_DNA"/>
</dbReference>
<sequence>MDPLLFQGDRDIDPEGLCPPPAWTMLNSDMYSNKVGAYIPKSLVSWEYVMWDAETLRKMRADRAVILAAGHGLQ</sequence>